<dbReference type="SMART" id="SM00343">
    <property type="entry name" value="ZnF_C2HC"/>
    <property type="match status" value="1"/>
</dbReference>
<dbReference type="Pfam" id="PF00098">
    <property type="entry name" value="zf-CCHC"/>
    <property type="match status" value="1"/>
</dbReference>
<feature type="compositionally biased region" description="Polar residues" evidence="2">
    <location>
        <begin position="674"/>
        <end position="710"/>
    </location>
</feature>
<proteinExistence type="predicted"/>
<dbReference type="EMBL" id="CAMXCT020000609">
    <property type="protein sequence ID" value="CAL1134452.1"/>
    <property type="molecule type" value="Genomic_DNA"/>
</dbReference>
<evidence type="ECO:0000313" key="6">
    <source>
        <dbReference type="EMBL" id="CAL4768389.1"/>
    </source>
</evidence>
<sequence>MIGQKKSKGKIYDQQTFLTEDIQDEGQESHVYVADEIGEEDYYEQLLLNEDEDALLIADYESAAADTLQSDEDLASAYNAYSEVRKRLSDRFKNRGFWPVSSGKGKSKTHGFKGKGKSYGRGPRKGLQQRIMESTCRHCGKRGHWRAECPERQNASANSVTSTAATMTAEAVSLEGEPDALPMEFMQLNEASCHLPMKASDPPTISEPALALFASHGTSGILDTGQSNQQDEIFQSHRESRRSQTNECTAVDDSVDQFQQLTVQEMGDAKVTFGKAHMGRTYLEMWLEEQNWIKWFIRTYSDSQKVEHRKLLIYVEKMISAHELEHKLPPMESMTQGVVMPRCKGQPKAKASTAVDPFMFMEASSNIGTEQWDVMDPEEMLAHNARGLDEDPHLESIEALQEFQEVSKLVGSRSAKPIQMLEVFCDLSTKEGREGLFEIVVQQKPNHIWYSPTCGPWSSWSQFNEMRSTEGFAEVQRKREENLFQLALGCPIRHVQSRKVAQVLTKVKCLRSKPMGLSEAFASDAKRNTSASLAPASKRAKLTPVSPLIEPSEMPAKKRRLHEKTTDNVGLQEVFHDKQIVRVVICKGTERTITPPKNMMPAEAPFRRAIIIQRQTKAIKVEGQWEEWRHLSARQLWRRSHPSFLNITVFARNPTEISSPASESQRPISHEATEQSVAAQSSVPDVPTNELSSTPAFESQLQPPSVATPESTKDPSQIDFESKDHGSKFMTMSPENKKLAIRLHKNLGHPDPTKLSKVLQQRGYSDELVRGVLDLKCSVCQMQQQPRLQRPATLKEELNFGDKISMDGVKWSNKQGQDFHFLPFHLSRYQLPHCSSGPESSRSSGKIHLWMAQLGWSSQHSYHGFSIRICVASI</sequence>
<evidence type="ECO:0000313" key="7">
    <source>
        <dbReference type="Proteomes" id="UP001152797"/>
    </source>
</evidence>
<reference evidence="5" key="2">
    <citation type="submission" date="2024-04" db="EMBL/GenBank/DDBJ databases">
        <authorList>
            <person name="Chen Y."/>
            <person name="Shah S."/>
            <person name="Dougan E. K."/>
            <person name="Thang M."/>
            <person name="Chan C."/>
        </authorList>
    </citation>
    <scope>NUCLEOTIDE SEQUENCE [LARGE SCALE GENOMIC DNA]</scope>
</reference>
<feature type="region of interest" description="Disordered" evidence="2">
    <location>
        <begin position="657"/>
        <end position="730"/>
    </location>
</feature>
<gene>
    <name evidence="4" type="ORF">C1SCF055_LOCUS8900</name>
</gene>
<feature type="compositionally biased region" description="Polar residues" evidence="2">
    <location>
        <begin position="657"/>
        <end position="667"/>
    </location>
</feature>
<comment type="caution">
    <text evidence="4">The sequence shown here is derived from an EMBL/GenBank/DDBJ whole genome shotgun (WGS) entry which is preliminary data.</text>
</comment>
<dbReference type="Proteomes" id="UP001152797">
    <property type="component" value="Unassembled WGS sequence"/>
</dbReference>
<protein>
    <submittedName>
        <fullName evidence="6">CCHC-type domain-containing protein</fullName>
    </submittedName>
</protein>
<dbReference type="EMBL" id="CAMXCT010000609">
    <property type="protein sequence ID" value="CAI3981077.1"/>
    <property type="molecule type" value="Genomic_DNA"/>
</dbReference>
<reference evidence="4" key="1">
    <citation type="submission" date="2022-10" db="EMBL/GenBank/DDBJ databases">
        <authorList>
            <person name="Chen Y."/>
            <person name="Dougan E. K."/>
            <person name="Chan C."/>
            <person name="Rhodes N."/>
            <person name="Thang M."/>
        </authorList>
    </citation>
    <scope>NUCLEOTIDE SEQUENCE</scope>
</reference>
<keyword evidence="1" id="KW-0863">Zinc-finger</keyword>
<dbReference type="InterPro" id="IPR001878">
    <property type="entry name" value="Znf_CCHC"/>
</dbReference>
<evidence type="ECO:0000256" key="1">
    <source>
        <dbReference type="PROSITE-ProRule" id="PRU00047"/>
    </source>
</evidence>
<feature type="compositionally biased region" description="Basic residues" evidence="2">
    <location>
        <begin position="105"/>
        <end position="124"/>
    </location>
</feature>
<dbReference type="Gene3D" id="4.10.60.10">
    <property type="entry name" value="Zinc finger, CCHC-type"/>
    <property type="match status" value="1"/>
</dbReference>
<keyword evidence="7" id="KW-1185">Reference proteome</keyword>
<name>A0A9P1BWM2_9DINO</name>
<keyword evidence="1" id="KW-0862">Zinc</keyword>
<evidence type="ECO:0000313" key="4">
    <source>
        <dbReference type="EMBL" id="CAI3981077.1"/>
    </source>
</evidence>
<dbReference type="GO" id="GO:0008270">
    <property type="term" value="F:zinc ion binding"/>
    <property type="evidence" value="ECO:0007669"/>
    <property type="project" value="UniProtKB-KW"/>
</dbReference>
<evidence type="ECO:0000256" key="2">
    <source>
        <dbReference type="SAM" id="MobiDB-lite"/>
    </source>
</evidence>
<dbReference type="EMBL" id="CAMXCT030000609">
    <property type="protein sequence ID" value="CAL4768389.1"/>
    <property type="molecule type" value="Genomic_DNA"/>
</dbReference>
<dbReference type="SUPFAM" id="SSF57756">
    <property type="entry name" value="Retrovirus zinc finger-like domains"/>
    <property type="match status" value="1"/>
</dbReference>
<feature type="region of interest" description="Disordered" evidence="2">
    <location>
        <begin position="99"/>
        <end position="127"/>
    </location>
</feature>
<dbReference type="GO" id="GO:0003676">
    <property type="term" value="F:nucleic acid binding"/>
    <property type="evidence" value="ECO:0007669"/>
    <property type="project" value="InterPro"/>
</dbReference>
<accession>A0A9P1BWM2</accession>
<evidence type="ECO:0000259" key="3">
    <source>
        <dbReference type="PROSITE" id="PS50158"/>
    </source>
</evidence>
<evidence type="ECO:0000313" key="5">
    <source>
        <dbReference type="EMBL" id="CAL1134452.1"/>
    </source>
</evidence>
<keyword evidence="1" id="KW-0479">Metal-binding</keyword>
<dbReference type="PROSITE" id="PS50158">
    <property type="entry name" value="ZF_CCHC"/>
    <property type="match status" value="1"/>
</dbReference>
<feature type="domain" description="CCHC-type" evidence="3">
    <location>
        <begin position="136"/>
        <end position="151"/>
    </location>
</feature>
<dbReference type="AlphaFoldDB" id="A0A9P1BWM2"/>
<organism evidence="4">
    <name type="scientific">Cladocopium goreaui</name>
    <dbReference type="NCBI Taxonomy" id="2562237"/>
    <lineage>
        <taxon>Eukaryota</taxon>
        <taxon>Sar</taxon>
        <taxon>Alveolata</taxon>
        <taxon>Dinophyceae</taxon>
        <taxon>Suessiales</taxon>
        <taxon>Symbiodiniaceae</taxon>
        <taxon>Cladocopium</taxon>
    </lineage>
</organism>
<dbReference type="InterPro" id="IPR036875">
    <property type="entry name" value="Znf_CCHC_sf"/>
</dbReference>